<evidence type="ECO:0000256" key="2">
    <source>
        <dbReference type="SAM" id="Phobius"/>
    </source>
</evidence>
<proteinExistence type="predicted"/>
<comment type="caution">
    <text evidence="3">The sequence shown here is derived from an EMBL/GenBank/DDBJ whole genome shotgun (WGS) entry which is preliminary data.</text>
</comment>
<keyword evidence="2" id="KW-0472">Membrane</keyword>
<accession>A0ABP7V6B3</accession>
<keyword evidence="4" id="KW-1185">Reference proteome</keyword>
<feature type="compositionally biased region" description="Low complexity" evidence="1">
    <location>
        <begin position="242"/>
        <end position="272"/>
    </location>
</feature>
<evidence type="ECO:0000256" key="1">
    <source>
        <dbReference type="SAM" id="MobiDB-lite"/>
    </source>
</evidence>
<feature type="transmembrane region" description="Helical" evidence="2">
    <location>
        <begin position="82"/>
        <end position="109"/>
    </location>
</feature>
<reference evidence="4" key="1">
    <citation type="journal article" date="2019" name="Int. J. Syst. Evol. Microbiol.">
        <title>The Global Catalogue of Microorganisms (GCM) 10K type strain sequencing project: providing services to taxonomists for standard genome sequencing and annotation.</title>
        <authorList>
            <consortium name="The Broad Institute Genomics Platform"/>
            <consortium name="The Broad Institute Genome Sequencing Center for Infectious Disease"/>
            <person name="Wu L."/>
            <person name="Ma J."/>
        </authorList>
    </citation>
    <scope>NUCLEOTIDE SEQUENCE [LARGE SCALE GENOMIC DNA]</scope>
    <source>
        <strain evidence="4">JCM 16702</strain>
    </source>
</reference>
<gene>
    <name evidence="3" type="ORF">GCM10022214_11650</name>
</gene>
<dbReference type="EMBL" id="BAAAZG010000002">
    <property type="protein sequence ID" value="GAA4060554.1"/>
    <property type="molecule type" value="Genomic_DNA"/>
</dbReference>
<feature type="compositionally biased region" description="Gly residues" evidence="1">
    <location>
        <begin position="184"/>
        <end position="194"/>
    </location>
</feature>
<sequence>MGRMSSTRTAPSGGAPIVALLLGGAVATAINALYVIVFLYFVIQQGQDPDNLISNVLVTIISVVMGLAVSGPLLFTRPRGPVAPLLAVVFSLVANAVGDIVGNFGYALFNGGPLSLEQIGLYFRSYGKLTVFGWFLVLLTPVVAAALAGLRVMMVGRGVQQQPAAGPWGAPQPPGGPYAPPPAGGGYAAPGAGGAYAPPPGGYGQPAPGQPYPGQPSPGQPAPGQPPYPANPGQPYPGQPGQPGQDAPPWQQHNPYGQPGQGAPPQQPGQGPSHNAGPDPSQGGVPPSGG</sequence>
<feature type="transmembrane region" description="Helical" evidence="2">
    <location>
        <begin position="129"/>
        <end position="150"/>
    </location>
</feature>
<evidence type="ECO:0008006" key="5">
    <source>
        <dbReference type="Google" id="ProtNLM"/>
    </source>
</evidence>
<evidence type="ECO:0000313" key="4">
    <source>
        <dbReference type="Proteomes" id="UP001500683"/>
    </source>
</evidence>
<keyword evidence="2" id="KW-1133">Transmembrane helix</keyword>
<organism evidence="3 4">
    <name type="scientific">Actinomadura miaoliensis</name>
    <dbReference type="NCBI Taxonomy" id="430685"/>
    <lineage>
        <taxon>Bacteria</taxon>
        <taxon>Bacillati</taxon>
        <taxon>Actinomycetota</taxon>
        <taxon>Actinomycetes</taxon>
        <taxon>Streptosporangiales</taxon>
        <taxon>Thermomonosporaceae</taxon>
        <taxon>Actinomadura</taxon>
    </lineage>
</organism>
<feature type="transmembrane region" description="Helical" evidence="2">
    <location>
        <begin position="20"/>
        <end position="43"/>
    </location>
</feature>
<evidence type="ECO:0000313" key="3">
    <source>
        <dbReference type="EMBL" id="GAA4060554.1"/>
    </source>
</evidence>
<feature type="region of interest" description="Disordered" evidence="1">
    <location>
        <begin position="161"/>
        <end position="290"/>
    </location>
</feature>
<keyword evidence="2" id="KW-0812">Transmembrane</keyword>
<protein>
    <recommendedName>
        <fullName evidence="5">Integral membrane protein</fullName>
    </recommendedName>
</protein>
<dbReference type="Proteomes" id="UP001500683">
    <property type="component" value="Unassembled WGS sequence"/>
</dbReference>
<name>A0ABP7V6B3_9ACTN</name>
<feature type="compositionally biased region" description="Pro residues" evidence="1">
    <location>
        <begin position="208"/>
        <end position="240"/>
    </location>
</feature>
<feature type="compositionally biased region" description="Pro residues" evidence="1">
    <location>
        <begin position="170"/>
        <end position="183"/>
    </location>
</feature>
<feature type="transmembrane region" description="Helical" evidence="2">
    <location>
        <begin position="55"/>
        <end position="75"/>
    </location>
</feature>